<reference evidence="1 2" key="1">
    <citation type="submission" date="2020-08" db="EMBL/GenBank/DDBJ databases">
        <title>Novel species isolated from subtropical streams in China.</title>
        <authorList>
            <person name="Lu H."/>
        </authorList>
    </citation>
    <scope>NUCLEOTIDE SEQUENCE [LARGE SCALE GENOMIC DNA]</scope>
    <source>
        <strain evidence="1 2">KCTC 52442</strain>
    </source>
</reference>
<sequence>MSQSTEALIGKFISNTVDATGLLYEKSLFGHLLVLMYSSIDSMGLLDSAPDVTSASGQTFKDWVKKYILNSSVLEFNEVDFWGARCAVLHTFTSQSDLSRNGKARQIQYFSGPKDSPMGLAFVAATKNIDDGAHVSAHIEDTYLAFLDGLKNFYVDLINKCKSNSTYEIRLNHVLQNYSF</sequence>
<protein>
    <submittedName>
        <fullName evidence="1">Uncharacterized protein</fullName>
    </submittedName>
</protein>
<dbReference type="EMBL" id="JACOFU010000001">
    <property type="protein sequence ID" value="MBC3829920.1"/>
    <property type="molecule type" value="Genomic_DNA"/>
</dbReference>
<name>A0ABR6XK72_9BURK</name>
<comment type="caution">
    <text evidence="1">The sequence shown here is derived from an EMBL/GenBank/DDBJ whole genome shotgun (WGS) entry which is preliminary data.</text>
</comment>
<keyword evidence="2" id="KW-1185">Reference proteome</keyword>
<evidence type="ECO:0000313" key="1">
    <source>
        <dbReference type="EMBL" id="MBC3829920.1"/>
    </source>
</evidence>
<dbReference type="RefSeq" id="WP_186888977.1">
    <property type="nucleotide sequence ID" value="NZ_JACOFU010000001.1"/>
</dbReference>
<organism evidence="1 2">
    <name type="scientific">Undibacterium amnicola</name>
    <dbReference type="NCBI Taxonomy" id="1834038"/>
    <lineage>
        <taxon>Bacteria</taxon>
        <taxon>Pseudomonadati</taxon>
        <taxon>Pseudomonadota</taxon>
        <taxon>Betaproteobacteria</taxon>
        <taxon>Burkholderiales</taxon>
        <taxon>Oxalobacteraceae</taxon>
        <taxon>Undibacterium</taxon>
    </lineage>
</organism>
<gene>
    <name evidence="1" type="ORF">H8K33_00195</name>
</gene>
<proteinExistence type="predicted"/>
<evidence type="ECO:0000313" key="2">
    <source>
        <dbReference type="Proteomes" id="UP000643610"/>
    </source>
</evidence>
<accession>A0ABR6XK72</accession>
<dbReference type="Proteomes" id="UP000643610">
    <property type="component" value="Unassembled WGS sequence"/>
</dbReference>